<name>A0A1Z3HQG2_9CYAN</name>
<gene>
    <name evidence="2" type="ORF">XM38_034600</name>
</gene>
<organism evidence="2 3">
    <name type="scientific">Halomicronema hongdechloris C2206</name>
    <dbReference type="NCBI Taxonomy" id="1641165"/>
    <lineage>
        <taxon>Bacteria</taxon>
        <taxon>Bacillati</taxon>
        <taxon>Cyanobacteriota</taxon>
        <taxon>Cyanophyceae</taxon>
        <taxon>Nodosilineales</taxon>
        <taxon>Nodosilineaceae</taxon>
        <taxon>Halomicronema</taxon>
    </lineage>
</organism>
<dbReference type="STRING" id="1641165.XM38_20760"/>
<evidence type="ECO:0000259" key="1">
    <source>
        <dbReference type="Pfam" id="PF00535"/>
    </source>
</evidence>
<dbReference type="RefSeq" id="WP_187329441.1">
    <property type="nucleotide sequence ID" value="NZ_CP021983.2"/>
</dbReference>
<dbReference type="Gene3D" id="3.90.550.10">
    <property type="entry name" value="Spore Coat Polysaccharide Biosynthesis Protein SpsA, Chain A"/>
    <property type="match status" value="1"/>
</dbReference>
<feature type="domain" description="Glycosyltransferase 2-like" evidence="1">
    <location>
        <begin position="19"/>
        <end position="122"/>
    </location>
</feature>
<sequence>MLTTDMPKVTLVVVPRERFSCTARSLESIFEHTKVPFKLIYVDGNSPTPIREYLEKKAHERQFELIRTDNYLHPNAARNIGLYRVQTEYLVFIDNDVVVSDGWLDAMVSCADKTGADVVGPLVCQNEPIHTEIHCTGGEARIIIDKFGKRRLREKLYNQGKKVIDLISRLQRIQTEIAEFHCVLIRKTIFERIGYLDEALLNTREHVDFCLLVTEAGGSIYFEPSSIVTYVPGPPLKLSDIPFYMLRWSDDWELKSLHHIYRKWDVVEDGYFKTRYRRRGWRRYVTLFHPLSKKLLFNWNWGSHFLARVLGKLDHLFLNPYLTAVYARRQRSAPKTIVSAGSSESMI</sequence>
<dbReference type="KEGG" id="hhg:XM38_034600"/>
<dbReference type="InterPro" id="IPR001173">
    <property type="entry name" value="Glyco_trans_2-like"/>
</dbReference>
<dbReference type="Proteomes" id="UP000191901">
    <property type="component" value="Chromosome"/>
</dbReference>
<dbReference type="PANTHER" id="PTHR43179:SF7">
    <property type="entry name" value="RHAMNOSYLTRANSFERASE WBBL"/>
    <property type="match status" value="1"/>
</dbReference>
<dbReference type="Pfam" id="PF00535">
    <property type="entry name" value="Glycos_transf_2"/>
    <property type="match status" value="1"/>
</dbReference>
<dbReference type="AlphaFoldDB" id="A0A1Z3HQG2"/>
<dbReference type="EMBL" id="CP021983">
    <property type="protein sequence ID" value="ASC72502.1"/>
    <property type="molecule type" value="Genomic_DNA"/>
</dbReference>
<accession>A0A1Z3HQG2</accession>
<proteinExistence type="predicted"/>
<dbReference type="PANTHER" id="PTHR43179">
    <property type="entry name" value="RHAMNOSYLTRANSFERASE WBBL"/>
    <property type="match status" value="1"/>
</dbReference>
<evidence type="ECO:0000313" key="3">
    <source>
        <dbReference type="Proteomes" id="UP000191901"/>
    </source>
</evidence>
<reference evidence="2 3" key="1">
    <citation type="journal article" date="2016" name="Biochim. Biophys. Acta">
        <title>Characterization of red-shifted phycobilisomes isolated from the chlorophyll f-containing cyanobacterium Halomicronema hongdechloris.</title>
        <authorList>
            <person name="Li Y."/>
            <person name="Lin Y."/>
            <person name="Garvey C.J."/>
            <person name="Birch D."/>
            <person name="Corkery R.W."/>
            <person name="Loughlin P.C."/>
            <person name="Scheer H."/>
            <person name="Willows R.D."/>
            <person name="Chen M."/>
        </authorList>
    </citation>
    <scope>NUCLEOTIDE SEQUENCE [LARGE SCALE GENOMIC DNA]</scope>
    <source>
        <strain evidence="2 3">C2206</strain>
    </source>
</reference>
<dbReference type="SUPFAM" id="SSF53448">
    <property type="entry name" value="Nucleotide-diphospho-sugar transferases"/>
    <property type="match status" value="1"/>
</dbReference>
<evidence type="ECO:0000313" key="2">
    <source>
        <dbReference type="EMBL" id="ASC72502.1"/>
    </source>
</evidence>
<keyword evidence="3" id="KW-1185">Reference proteome</keyword>
<dbReference type="InterPro" id="IPR029044">
    <property type="entry name" value="Nucleotide-diphossugar_trans"/>
</dbReference>
<protein>
    <recommendedName>
        <fullName evidence="1">Glycosyltransferase 2-like domain-containing protein</fullName>
    </recommendedName>
</protein>